<accession>A0A367LC92</accession>
<comment type="caution">
    <text evidence="2">The sequence shown here is derived from an EMBL/GenBank/DDBJ whole genome shotgun (WGS) entry which is preliminary data.</text>
</comment>
<sequence length="91" mass="9959">MKKLFTPPPPLLFSAVVEGCREGKGKGLNNGYEGNQKTETTNSSAATTENAWQPPVRKKNMVNHRSPSPRPPRMTSKQTSFILGVPPGREP</sequence>
<feature type="region of interest" description="Disordered" evidence="1">
    <location>
        <begin position="21"/>
        <end position="91"/>
    </location>
</feature>
<keyword evidence="3" id="KW-1185">Reference proteome</keyword>
<dbReference type="AlphaFoldDB" id="A0A367LC92"/>
<evidence type="ECO:0000256" key="1">
    <source>
        <dbReference type="SAM" id="MobiDB-lite"/>
    </source>
</evidence>
<proteinExistence type="predicted"/>
<organism evidence="2 3">
    <name type="scientific">Ophiocordyceps polyrhachis-furcata BCC 54312</name>
    <dbReference type="NCBI Taxonomy" id="1330021"/>
    <lineage>
        <taxon>Eukaryota</taxon>
        <taxon>Fungi</taxon>
        <taxon>Dikarya</taxon>
        <taxon>Ascomycota</taxon>
        <taxon>Pezizomycotina</taxon>
        <taxon>Sordariomycetes</taxon>
        <taxon>Hypocreomycetidae</taxon>
        <taxon>Hypocreales</taxon>
        <taxon>Ophiocordycipitaceae</taxon>
        <taxon>Ophiocordyceps</taxon>
    </lineage>
</organism>
<evidence type="ECO:0000313" key="3">
    <source>
        <dbReference type="Proteomes" id="UP000253664"/>
    </source>
</evidence>
<name>A0A367LC92_9HYPO</name>
<reference evidence="2 3" key="1">
    <citation type="journal article" date="2015" name="BMC Genomics">
        <title>Insights from the genome of Ophiocordyceps polyrhachis-furcata to pathogenicity and host specificity in insect fungi.</title>
        <authorList>
            <person name="Wichadakul D."/>
            <person name="Kobmoo N."/>
            <person name="Ingsriswang S."/>
            <person name="Tangphatsornruang S."/>
            <person name="Chantasingh D."/>
            <person name="Luangsa-ard J.J."/>
            <person name="Eurwilaichitr L."/>
        </authorList>
    </citation>
    <scope>NUCLEOTIDE SEQUENCE [LARGE SCALE GENOMIC DNA]</scope>
    <source>
        <strain evidence="2 3">BCC 54312</strain>
    </source>
</reference>
<protein>
    <submittedName>
        <fullName evidence="2">Uncharacterized protein</fullName>
    </submittedName>
</protein>
<dbReference type="EMBL" id="LKCN02000007">
    <property type="protein sequence ID" value="RCI12037.1"/>
    <property type="molecule type" value="Genomic_DNA"/>
</dbReference>
<evidence type="ECO:0000313" key="2">
    <source>
        <dbReference type="EMBL" id="RCI12037.1"/>
    </source>
</evidence>
<dbReference type="Proteomes" id="UP000253664">
    <property type="component" value="Unassembled WGS sequence"/>
</dbReference>
<gene>
    <name evidence="2" type="ORF">L249_0533</name>
</gene>
<feature type="compositionally biased region" description="Low complexity" evidence="1">
    <location>
        <begin position="38"/>
        <end position="51"/>
    </location>
</feature>